<dbReference type="AlphaFoldDB" id="X1DGV4"/>
<dbReference type="EC" id="4.1.1.48" evidence="3"/>
<dbReference type="Pfam" id="PF00218">
    <property type="entry name" value="IGPS"/>
    <property type="match status" value="1"/>
</dbReference>
<reference evidence="9" key="1">
    <citation type="journal article" date="2014" name="Front. Microbiol.">
        <title>High frequency of phylogenetically diverse reductive dehalogenase-homologous genes in deep subseafloor sedimentary metagenomes.</title>
        <authorList>
            <person name="Kawai M."/>
            <person name="Futagami T."/>
            <person name="Toyoda A."/>
            <person name="Takaki Y."/>
            <person name="Nishi S."/>
            <person name="Hori S."/>
            <person name="Arai W."/>
            <person name="Tsubouchi T."/>
            <person name="Morono Y."/>
            <person name="Uchiyama I."/>
            <person name="Ito T."/>
            <person name="Fujiyama A."/>
            <person name="Inagaki F."/>
            <person name="Takami H."/>
        </authorList>
    </citation>
    <scope>NUCLEOTIDE SEQUENCE</scope>
    <source>
        <strain evidence="9">Expedition CK06-06</strain>
    </source>
</reference>
<keyword evidence="7" id="KW-0456">Lyase</keyword>
<dbReference type="InterPro" id="IPR011060">
    <property type="entry name" value="RibuloseP-bd_barrel"/>
</dbReference>
<accession>X1DGV4</accession>
<comment type="catalytic activity">
    <reaction evidence="1">
        <text>1-(2-carboxyphenylamino)-1-deoxy-D-ribulose 5-phosphate + H(+) = (1S,2R)-1-C-(indol-3-yl)glycerol 3-phosphate + CO2 + H2O</text>
        <dbReference type="Rhea" id="RHEA:23476"/>
        <dbReference type="ChEBI" id="CHEBI:15377"/>
        <dbReference type="ChEBI" id="CHEBI:15378"/>
        <dbReference type="ChEBI" id="CHEBI:16526"/>
        <dbReference type="ChEBI" id="CHEBI:58613"/>
        <dbReference type="ChEBI" id="CHEBI:58866"/>
        <dbReference type="EC" id="4.1.1.48"/>
    </reaction>
</comment>
<evidence type="ECO:0000259" key="8">
    <source>
        <dbReference type="Pfam" id="PF00218"/>
    </source>
</evidence>
<evidence type="ECO:0000256" key="5">
    <source>
        <dbReference type="ARBA" id="ARBA00022822"/>
    </source>
</evidence>
<feature type="non-terminal residue" evidence="9">
    <location>
        <position position="45"/>
    </location>
</feature>
<dbReference type="GO" id="GO:0004425">
    <property type="term" value="F:indole-3-glycerol-phosphate synthase activity"/>
    <property type="evidence" value="ECO:0007669"/>
    <property type="project" value="UniProtKB-EC"/>
</dbReference>
<evidence type="ECO:0000256" key="4">
    <source>
        <dbReference type="ARBA" id="ARBA00022605"/>
    </source>
</evidence>
<dbReference type="EMBL" id="BART01042030">
    <property type="protein sequence ID" value="GAH20101.1"/>
    <property type="molecule type" value="Genomic_DNA"/>
</dbReference>
<name>X1DGV4_9ZZZZ</name>
<sequence>MVGLSVLTEPNYFNGSYENLRLAVINTKLPCLMKDFVVDPIQFKI</sequence>
<comment type="pathway">
    <text evidence="2">Amino-acid biosynthesis; L-tryptophan biosynthesis; L-tryptophan from chorismate: step 4/5.</text>
</comment>
<dbReference type="InterPro" id="IPR013785">
    <property type="entry name" value="Aldolase_TIM"/>
</dbReference>
<keyword evidence="5" id="KW-0822">Tryptophan biosynthesis</keyword>
<evidence type="ECO:0000313" key="9">
    <source>
        <dbReference type="EMBL" id="GAH20101.1"/>
    </source>
</evidence>
<keyword evidence="6" id="KW-0057">Aromatic amino acid biosynthesis</keyword>
<proteinExistence type="predicted"/>
<dbReference type="InterPro" id="IPR013798">
    <property type="entry name" value="Indole-3-glycerol_P_synth_dom"/>
</dbReference>
<keyword evidence="4" id="KW-0028">Amino-acid biosynthesis</keyword>
<evidence type="ECO:0000256" key="2">
    <source>
        <dbReference type="ARBA" id="ARBA00004696"/>
    </source>
</evidence>
<gene>
    <name evidence="9" type="ORF">S01H4_67138</name>
</gene>
<evidence type="ECO:0000256" key="6">
    <source>
        <dbReference type="ARBA" id="ARBA00023141"/>
    </source>
</evidence>
<evidence type="ECO:0000256" key="1">
    <source>
        <dbReference type="ARBA" id="ARBA00001633"/>
    </source>
</evidence>
<organism evidence="9">
    <name type="scientific">marine sediment metagenome</name>
    <dbReference type="NCBI Taxonomy" id="412755"/>
    <lineage>
        <taxon>unclassified sequences</taxon>
        <taxon>metagenomes</taxon>
        <taxon>ecological metagenomes</taxon>
    </lineage>
</organism>
<comment type="caution">
    <text evidence="9">The sequence shown here is derived from an EMBL/GenBank/DDBJ whole genome shotgun (WGS) entry which is preliminary data.</text>
</comment>
<evidence type="ECO:0000256" key="7">
    <source>
        <dbReference type="ARBA" id="ARBA00023239"/>
    </source>
</evidence>
<dbReference type="UniPathway" id="UPA00035">
    <property type="reaction ID" value="UER00043"/>
</dbReference>
<evidence type="ECO:0000256" key="3">
    <source>
        <dbReference type="ARBA" id="ARBA00012362"/>
    </source>
</evidence>
<feature type="domain" description="Indole-3-glycerol phosphate synthase" evidence="8">
    <location>
        <begin position="3"/>
        <end position="43"/>
    </location>
</feature>
<protein>
    <recommendedName>
        <fullName evidence="3">indole-3-glycerol-phosphate synthase</fullName>
        <ecNumber evidence="3">4.1.1.48</ecNumber>
    </recommendedName>
</protein>
<dbReference type="Gene3D" id="3.20.20.70">
    <property type="entry name" value="Aldolase class I"/>
    <property type="match status" value="1"/>
</dbReference>
<dbReference type="GO" id="GO:0000162">
    <property type="term" value="P:L-tryptophan biosynthetic process"/>
    <property type="evidence" value="ECO:0007669"/>
    <property type="project" value="UniProtKB-UniPathway"/>
</dbReference>
<dbReference type="SUPFAM" id="SSF51366">
    <property type="entry name" value="Ribulose-phoshate binding barrel"/>
    <property type="match status" value="1"/>
</dbReference>